<dbReference type="Proteomes" id="UP000076503">
    <property type="component" value="Unassembled WGS sequence"/>
</dbReference>
<comment type="caution">
    <text evidence="1">The sequence shown here is derived from an EMBL/GenBank/DDBJ whole genome shotgun (WGS) entry which is preliminary data.</text>
</comment>
<gene>
    <name evidence="1" type="ORF">N476_09800</name>
</gene>
<dbReference type="AlphaFoldDB" id="A0A167FRW5"/>
<accession>A0A167FRW5</accession>
<dbReference type="EMBL" id="AUXZ01000060">
    <property type="protein sequence ID" value="KZN52717.1"/>
    <property type="molecule type" value="Genomic_DNA"/>
</dbReference>
<sequence length="248" mass="28579">MQDSQYSIYYKNKSAKNLNESSSFVQSNYIIAVKSLESGNFLMTFMQGFDEFLVASLYPSGDINLTTIGKCAKFEFIIFNDPDYGIYISQKSMPDEQLLNVLSDVTKCTGQTFEDIFQLLQSQIIRDFSVIQLSELDNMHLEAGKEQVLEQSINRSKLVKHEKLAIGSKCSTLDIKRILWKPEGDEFDTLVADGWNAIRSDKVYQSTALQYVSHELDNTDQLAYYEFVYQSWVPSQHKHIERKIIRID</sequence>
<proteinExistence type="predicted"/>
<dbReference type="PATRIC" id="fig|1365251.3.peg.892"/>
<dbReference type="RefSeq" id="WP_063360555.1">
    <property type="nucleotide sequence ID" value="NZ_AUXZ01000060.1"/>
</dbReference>
<evidence type="ECO:0000313" key="1">
    <source>
        <dbReference type="EMBL" id="KZN52717.1"/>
    </source>
</evidence>
<evidence type="ECO:0000313" key="2">
    <source>
        <dbReference type="Proteomes" id="UP000076503"/>
    </source>
</evidence>
<reference evidence="1 2" key="1">
    <citation type="submission" date="2013-07" db="EMBL/GenBank/DDBJ databases">
        <title>Comparative Genomic and Metabolomic Analysis of Twelve Strains of Pseudoalteromonas luteoviolacea.</title>
        <authorList>
            <person name="Vynne N.G."/>
            <person name="Mansson M."/>
            <person name="Gram L."/>
        </authorList>
    </citation>
    <scope>NUCLEOTIDE SEQUENCE [LARGE SCALE GENOMIC DNA]</scope>
    <source>
        <strain evidence="1 2">H33</strain>
    </source>
</reference>
<name>A0A167FRW5_9GAMM</name>
<dbReference type="OrthoDB" id="6316075at2"/>
<organism evidence="1 2">
    <name type="scientific">Pseudoalteromonas luteoviolacea H33</name>
    <dbReference type="NCBI Taxonomy" id="1365251"/>
    <lineage>
        <taxon>Bacteria</taxon>
        <taxon>Pseudomonadati</taxon>
        <taxon>Pseudomonadota</taxon>
        <taxon>Gammaproteobacteria</taxon>
        <taxon>Alteromonadales</taxon>
        <taxon>Pseudoalteromonadaceae</taxon>
        <taxon>Pseudoalteromonas</taxon>
    </lineage>
</organism>
<protein>
    <submittedName>
        <fullName evidence="1">Uncharacterized protein</fullName>
    </submittedName>
</protein>